<evidence type="ECO:0000256" key="3">
    <source>
        <dbReference type="ARBA" id="ARBA00022679"/>
    </source>
</evidence>
<evidence type="ECO:0000256" key="1">
    <source>
        <dbReference type="ARBA" id="ARBA00006739"/>
    </source>
</evidence>
<dbReference type="InterPro" id="IPR050834">
    <property type="entry name" value="Glycosyltransf_2"/>
</dbReference>
<name>A0A8B3FC33_PECPM</name>
<dbReference type="InterPro" id="IPR029044">
    <property type="entry name" value="Nucleotide-diphossugar_trans"/>
</dbReference>
<gene>
    <name evidence="6" type="ORF">C5E00_09565</name>
</gene>
<dbReference type="GO" id="GO:0016757">
    <property type="term" value="F:glycosyltransferase activity"/>
    <property type="evidence" value="ECO:0007669"/>
    <property type="project" value="UniProtKB-KW"/>
</dbReference>
<keyword evidence="4" id="KW-1133">Transmembrane helix</keyword>
<evidence type="ECO:0000313" key="6">
    <source>
        <dbReference type="EMBL" id="RKO77017.1"/>
    </source>
</evidence>
<dbReference type="Proteomes" id="UP000269665">
    <property type="component" value="Unassembled WGS sequence"/>
</dbReference>
<comment type="similarity">
    <text evidence="1">Belongs to the glycosyltransferase 2 family.</text>
</comment>
<dbReference type="RefSeq" id="WP_103807731.1">
    <property type="nucleotide sequence ID" value="NZ_BSWE01000001.1"/>
</dbReference>
<keyword evidence="4" id="KW-0472">Membrane</keyword>
<dbReference type="InterPro" id="IPR001173">
    <property type="entry name" value="Glyco_trans_2-like"/>
</dbReference>
<evidence type="ECO:0000256" key="4">
    <source>
        <dbReference type="SAM" id="Phobius"/>
    </source>
</evidence>
<protein>
    <submittedName>
        <fullName evidence="6">Glycosyltransferase family 2 protein</fullName>
    </submittedName>
</protein>
<feature type="domain" description="Glycosyltransferase 2-like" evidence="5">
    <location>
        <begin position="27"/>
        <end position="136"/>
    </location>
</feature>
<accession>A0A8B3FC33</accession>
<keyword evidence="3 6" id="KW-0808">Transferase</keyword>
<keyword evidence="2" id="KW-0328">Glycosyltransferase</keyword>
<dbReference type="AlphaFoldDB" id="A0A8B3FC33"/>
<feature type="transmembrane region" description="Helical" evidence="4">
    <location>
        <begin position="248"/>
        <end position="264"/>
    </location>
</feature>
<dbReference type="CDD" id="cd00761">
    <property type="entry name" value="Glyco_tranf_GTA_type"/>
    <property type="match status" value="1"/>
</dbReference>
<dbReference type="Pfam" id="PF00535">
    <property type="entry name" value="Glycos_transf_2"/>
    <property type="match status" value="1"/>
</dbReference>
<dbReference type="Gene3D" id="3.90.550.10">
    <property type="entry name" value="Spore Coat Polysaccharide Biosynthesis Protein SpsA, Chain A"/>
    <property type="match status" value="1"/>
</dbReference>
<evidence type="ECO:0000259" key="5">
    <source>
        <dbReference type="Pfam" id="PF00535"/>
    </source>
</evidence>
<organism evidence="6 7">
    <name type="scientific">Pectobacterium parmentieri</name>
    <dbReference type="NCBI Taxonomy" id="1905730"/>
    <lineage>
        <taxon>Bacteria</taxon>
        <taxon>Pseudomonadati</taxon>
        <taxon>Pseudomonadota</taxon>
        <taxon>Gammaproteobacteria</taxon>
        <taxon>Enterobacterales</taxon>
        <taxon>Pectobacteriaceae</taxon>
        <taxon>Pectobacterium</taxon>
    </lineage>
</organism>
<sequence length="269" mass="30800">MPNMDFKSENSNLPGRFKGGGAMALVSVIMPAHNAEKTISQSIQSVLDQSFSDFELIVCDDGSNDSTNDIVRRYTEHDTRVKLITNVTPQGTANARNLCIEKSISRFITFLDSDDHWGNEKLATQINFMLDTNIVMSHSDYEMFDDCGRNKKISSPDAINFSDIIRKCDIGCLTVMLDTSHIDKIYFPNIPKEDYGLWVFLLKKGIISRKSPGCHAYYRKQANSMSGEKYKEIRKQWIVLKDVAGIPIFYRFYCLFIYSFNGFFKHIMK</sequence>
<comment type="caution">
    <text evidence="6">The sequence shown here is derived from an EMBL/GenBank/DDBJ whole genome shotgun (WGS) entry which is preliminary data.</text>
</comment>
<keyword evidence="4" id="KW-0812">Transmembrane</keyword>
<proteinExistence type="inferred from homology"/>
<dbReference type="EMBL" id="PSZG01000001">
    <property type="protein sequence ID" value="RKO77017.1"/>
    <property type="molecule type" value="Genomic_DNA"/>
</dbReference>
<dbReference type="SUPFAM" id="SSF53448">
    <property type="entry name" value="Nucleotide-diphospho-sugar transferases"/>
    <property type="match status" value="1"/>
</dbReference>
<evidence type="ECO:0000313" key="7">
    <source>
        <dbReference type="Proteomes" id="UP000269665"/>
    </source>
</evidence>
<dbReference type="PANTHER" id="PTHR43685">
    <property type="entry name" value="GLYCOSYLTRANSFERASE"/>
    <property type="match status" value="1"/>
</dbReference>
<evidence type="ECO:0000256" key="2">
    <source>
        <dbReference type="ARBA" id="ARBA00022676"/>
    </source>
</evidence>
<dbReference type="PANTHER" id="PTHR43685:SF5">
    <property type="entry name" value="GLYCOSYLTRANSFERASE EPSE-RELATED"/>
    <property type="match status" value="1"/>
</dbReference>
<reference evidence="6 7" key="1">
    <citation type="journal article" date="2018" name="BMC Genomics">
        <title>High genomic variability in the plant pathogenic bacterium Pectobacterium parmentieri deciphered from de novo assembled complete genomes.</title>
        <authorList>
            <person name="Zoledowska S."/>
            <person name="Motyka-Pomagruk A."/>
            <person name="Sledz W."/>
            <person name="Mengoni A."/>
            <person name="Lojkowska E."/>
        </authorList>
    </citation>
    <scope>NUCLEOTIDE SEQUENCE [LARGE SCALE GENOMIC DNA]</scope>
    <source>
        <strain evidence="6 7">IFB5626</strain>
    </source>
</reference>